<sequence length="1228" mass="139091">MLLFILTFYITHAVLQISIGALVTDYTSTSLLLEVFSSLQGAIDSAELQANAEVQTNLIIEYLPVLPNADYWFIPESFAYNQIKILIDLTGHIEFSQFIASQAVLYNFLHIVDNRPLATMLGEIPGSNTLYTYPCSKNEAEALYTLVKHFGWKNIGLIYDDSISNYHMANYFKNFFGSTDWIKEEIQFDEDYIKHPEILKDRLLSTTANSQAKIMVVMTNPVLASSLLKAADQAGLGFSGYAWILNSDAMENLSQTLYNSNTATPIEHLGVSITGVIGLQADFSALSTKDTFEGLTSVLALAFTGISQLEYPYGTSIINYIKTHPNERGLPEIYFTSIRTRKLTYHIYNIVKYSMVQVGYYNLITKAIELFNNATIIWPGSETFPPDSKTLPLKLVFLVPSSSDPQSKYIKNGLELAVSQINADSTFSTYFQLLPIYQEPFPPIHSIIEYNIKVLESYNVIGYIGPSSADIGLLYAKSLSSDIEIKPLVSYGISESSLSNTLSYPCFLRTIMHDGYQASAVIMFLVYIDRSKIALLYTEDSAGKIMYDTFISISKTMSTDIANDEDKRRIRVLLNEDGSISSTTKDDIHVALKDVVRKKLKIIVFLGNKIVSAELAKQIYERELHGDDYALIGSIWLDDTVWEYIDNFYSGWKDEIFNVLDGAITLAQSGVKGTIGQKFAEDFLDEYDMNYTTEALLAYDTVYLYAKTLKSMIENSQNVHNGQELLNALRRTDFLGASGKVVFQADTNDRSSYGYKVVNLRKNGQFVTIFTFNPQDVILFSQEPGSQLLWHNGILSTPHDSWNTTFDCPFAEHMQKISTKGVIIIISIGFFLFVLTLFLSLFSYKKWRQIKIIKITKPVIRSVKDTLVEVQIAVEFFQFMAIAPTFKSLEIVVQSASNIFMLDILKVAQSQKQSYWILLIVVCTICFFWFVFVAIISTNIEHYVKKIPYCQRIIGILNNTYLPFFGNTMFLPFTALMLDAFICDHSAQGHDFVWRDCYMQCWGNDHIPYIILSSFAIIVYEPVAVFIRPLWQQASTGLNLKIRPFFLLFKTCMQILLIAFGKSLQGISPLAHGVVFTVLFITFVAVTIKVKPFNYNRCNLWEISSLIAITYMSILATISYNASPESIAWFIALIVGWLIIIAITMFIQRKYMPDLLVSPNRKKTRRSLKDVFSKGKVENYNEEATPGIVTAKEPTVVYEKNEESPSCLRDDKSFSVDVREVDENYNAN</sequence>
<protein>
    <recommendedName>
        <fullName evidence="10">Receptor ligand binding region domain-containing protein</fullName>
    </recommendedName>
</protein>
<dbReference type="GO" id="GO:0004965">
    <property type="term" value="F:G protein-coupled GABA receptor activity"/>
    <property type="evidence" value="ECO:0007669"/>
    <property type="project" value="InterPro"/>
</dbReference>
<feature type="transmembrane region" description="Helical" evidence="9">
    <location>
        <begin position="1042"/>
        <end position="1061"/>
    </location>
</feature>
<keyword evidence="12" id="KW-1185">Reference proteome</keyword>
<evidence type="ECO:0000256" key="1">
    <source>
        <dbReference type="ARBA" id="ARBA00004370"/>
    </source>
</evidence>
<keyword evidence="4" id="KW-0297">G-protein coupled receptor</keyword>
<dbReference type="Proteomes" id="UP000187209">
    <property type="component" value="Unassembled WGS sequence"/>
</dbReference>
<evidence type="ECO:0000313" key="11">
    <source>
        <dbReference type="EMBL" id="OMJ93956.1"/>
    </source>
</evidence>
<name>A0A1R2CY78_9CILI</name>
<feature type="transmembrane region" description="Helical" evidence="9">
    <location>
        <begin position="1009"/>
        <end position="1030"/>
    </location>
</feature>
<dbReference type="AlphaFoldDB" id="A0A1R2CY78"/>
<gene>
    <name evidence="11" type="ORF">SteCoe_3016</name>
</gene>
<organism evidence="11 12">
    <name type="scientific">Stentor coeruleus</name>
    <dbReference type="NCBI Taxonomy" id="5963"/>
    <lineage>
        <taxon>Eukaryota</taxon>
        <taxon>Sar</taxon>
        <taxon>Alveolata</taxon>
        <taxon>Ciliophora</taxon>
        <taxon>Postciliodesmatophora</taxon>
        <taxon>Heterotrichea</taxon>
        <taxon>Heterotrichida</taxon>
        <taxon>Stentoridae</taxon>
        <taxon>Stentor</taxon>
    </lineage>
</organism>
<feature type="domain" description="Receptor ligand binding region" evidence="10">
    <location>
        <begin position="130"/>
        <end position="280"/>
    </location>
</feature>
<dbReference type="InterPro" id="IPR028082">
    <property type="entry name" value="Peripla_BP_I"/>
</dbReference>
<proteinExistence type="predicted"/>
<dbReference type="Pfam" id="PF01094">
    <property type="entry name" value="ANF_receptor"/>
    <property type="match status" value="2"/>
</dbReference>
<keyword evidence="6" id="KW-0675">Receptor</keyword>
<evidence type="ECO:0000259" key="10">
    <source>
        <dbReference type="Pfam" id="PF01094"/>
    </source>
</evidence>
<dbReference type="GO" id="GO:0007214">
    <property type="term" value="P:gamma-aminobutyric acid signaling pathway"/>
    <property type="evidence" value="ECO:0007669"/>
    <property type="project" value="TreeGrafter"/>
</dbReference>
<accession>A0A1R2CY78</accession>
<evidence type="ECO:0000256" key="8">
    <source>
        <dbReference type="ARBA" id="ARBA00023224"/>
    </source>
</evidence>
<keyword evidence="2 9" id="KW-0812">Transmembrane</keyword>
<feature type="transmembrane region" description="Helical" evidence="9">
    <location>
        <begin position="1100"/>
        <end position="1120"/>
    </location>
</feature>
<dbReference type="InterPro" id="IPR001828">
    <property type="entry name" value="ANF_lig-bd_rcpt"/>
</dbReference>
<evidence type="ECO:0000256" key="2">
    <source>
        <dbReference type="ARBA" id="ARBA00022692"/>
    </source>
</evidence>
<dbReference type="OrthoDB" id="5984008at2759"/>
<dbReference type="Gene3D" id="3.40.50.2300">
    <property type="match status" value="3"/>
</dbReference>
<keyword evidence="5 9" id="KW-0472">Membrane</keyword>
<comment type="subcellular location">
    <subcellularLocation>
        <location evidence="1">Membrane</location>
    </subcellularLocation>
</comment>
<dbReference type="PANTHER" id="PTHR10519:SF20">
    <property type="entry name" value="G-PROTEIN COUPLED RECEPTOR 156-RELATED"/>
    <property type="match status" value="1"/>
</dbReference>
<keyword evidence="3 9" id="KW-1133">Transmembrane helix</keyword>
<reference evidence="11 12" key="1">
    <citation type="submission" date="2016-11" db="EMBL/GenBank/DDBJ databases">
        <title>The macronuclear genome of Stentor coeruleus: a giant cell with tiny introns.</title>
        <authorList>
            <person name="Slabodnick M."/>
            <person name="Ruby J.G."/>
            <person name="Reiff S.B."/>
            <person name="Swart E.C."/>
            <person name="Gosai S."/>
            <person name="Prabakaran S."/>
            <person name="Witkowska E."/>
            <person name="Larue G.E."/>
            <person name="Fisher S."/>
            <person name="Freeman R.M."/>
            <person name="Gunawardena J."/>
            <person name="Chu W."/>
            <person name="Stover N.A."/>
            <person name="Gregory B.D."/>
            <person name="Nowacki M."/>
            <person name="Derisi J."/>
            <person name="Roy S.W."/>
            <person name="Marshall W.F."/>
            <person name="Sood P."/>
        </authorList>
    </citation>
    <scope>NUCLEOTIDE SEQUENCE [LARGE SCALE GENOMIC DNA]</scope>
    <source>
        <strain evidence="11">WM001</strain>
    </source>
</reference>
<feature type="transmembrane region" description="Helical" evidence="9">
    <location>
        <begin position="822"/>
        <end position="844"/>
    </location>
</feature>
<evidence type="ECO:0000256" key="6">
    <source>
        <dbReference type="ARBA" id="ARBA00023170"/>
    </source>
</evidence>
<dbReference type="SUPFAM" id="SSF53822">
    <property type="entry name" value="Periplasmic binding protein-like I"/>
    <property type="match status" value="2"/>
</dbReference>
<evidence type="ECO:0000313" key="12">
    <source>
        <dbReference type="Proteomes" id="UP000187209"/>
    </source>
</evidence>
<feature type="transmembrane region" description="Helical" evidence="9">
    <location>
        <begin position="915"/>
        <end position="936"/>
    </location>
</feature>
<evidence type="ECO:0000256" key="7">
    <source>
        <dbReference type="ARBA" id="ARBA00023180"/>
    </source>
</evidence>
<dbReference type="InterPro" id="IPR002455">
    <property type="entry name" value="GPCR3_GABA-B"/>
</dbReference>
<feature type="domain" description="Receptor ligand binding region" evidence="10">
    <location>
        <begin position="413"/>
        <end position="762"/>
    </location>
</feature>
<evidence type="ECO:0000256" key="4">
    <source>
        <dbReference type="ARBA" id="ARBA00023040"/>
    </source>
</evidence>
<keyword evidence="8" id="KW-0807">Transducer</keyword>
<comment type="caution">
    <text evidence="11">The sequence shown here is derived from an EMBL/GenBank/DDBJ whole genome shotgun (WGS) entry which is preliminary data.</text>
</comment>
<keyword evidence="7" id="KW-0325">Glycoprotein</keyword>
<evidence type="ECO:0000256" key="3">
    <source>
        <dbReference type="ARBA" id="ARBA00022989"/>
    </source>
</evidence>
<dbReference type="EMBL" id="MPUH01000034">
    <property type="protein sequence ID" value="OMJ93956.1"/>
    <property type="molecule type" value="Genomic_DNA"/>
</dbReference>
<feature type="transmembrane region" description="Helical" evidence="9">
    <location>
        <begin position="1067"/>
        <end position="1088"/>
    </location>
</feature>
<evidence type="ECO:0000256" key="9">
    <source>
        <dbReference type="SAM" id="Phobius"/>
    </source>
</evidence>
<dbReference type="PANTHER" id="PTHR10519">
    <property type="entry name" value="GABA-B RECEPTOR"/>
    <property type="match status" value="1"/>
</dbReference>
<evidence type="ECO:0000256" key="5">
    <source>
        <dbReference type="ARBA" id="ARBA00023136"/>
    </source>
</evidence>
<dbReference type="GO" id="GO:0038039">
    <property type="term" value="C:G protein-coupled receptor heterodimeric complex"/>
    <property type="evidence" value="ECO:0007669"/>
    <property type="project" value="TreeGrafter"/>
</dbReference>
<feature type="transmembrane region" description="Helical" evidence="9">
    <location>
        <begin position="1126"/>
        <end position="1147"/>
    </location>
</feature>